<dbReference type="InterPro" id="IPR013525">
    <property type="entry name" value="ABC2_TM"/>
</dbReference>
<keyword evidence="7 8" id="KW-0472">Membrane</keyword>
<comment type="caution">
    <text evidence="10">The sequence shown here is derived from an EMBL/GenBank/DDBJ whole genome shotgun (WGS) entry which is preliminary data.</text>
</comment>
<dbReference type="InterPro" id="IPR000412">
    <property type="entry name" value="ABC_2_transport"/>
</dbReference>
<keyword evidence="3 8" id="KW-0813">Transport</keyword>
<feature type="transmembrane region" description="Helical" evidence="8">
    <location>
        <begin position="360"/>
        <end position="378"/>
    </location>
</feature>
<dbReference type="PANTHER" id="PTHR30294:SF29">
    <property type="entry name" value="MULTIDRUG ABC TRANSPORTER PERMEASE YBHS-RELATED"/>
    <property type="match status" value="1"/>
</dbReference>
<proteinExistence type="inferred from homology"/>
<dbReference type="Proteomes" id="UP001203423">
    <property type="component" value="Unassembled WGS sequence"/>
</dbReference>
<evidence type="ECO:0000256" key="4">
    <source>
        <dbReference type="ARBA" id="ARBA00022475"/>
    </source>
</evidence>
<evidence type="ECO:0000256" key="2">
    <source>
        <dbReference type="ARBA" id="ARBA00007783"/>
    </source>
</evidence>
<keyword evidence="4 8" id="KW-1003">Cell membrane</keyword>
<evidence type="ECO:0000259" key="9">
    <source>
        <dbReference type="PROSITE" id="PS51012"/>
    </source>
</evidence>
<sequence>MKMLNRITAVTYKECIELMRDRVTFGMVVMLPLVQLLLFGYAINTTVRDIPVAIVDQASTAFSHLLIDSVSATQVVNFTESYFTPEEAMQAITDGKVRAALIIPSDVTNRYAKKLVAASQQGETPQFEYSLNRPIGQWIVDGSDTTIASTIKQLRNMPMINLTDYPKNQTAATFEVVQFYNPEQRSAVNIVPGIVGIILTMTMIMFTSISIVREQEKGNLELLITTPIRSIELMIGKIIPYIFVGLVQMGIIIGAGHLFFNVPINGSLWQLLLVTLLFIAASLVLGLILSTIAKTQMQAMQLTFFLMLPSILLSGFMFPYEGMPVAAQWIAEVLPATHFMRLIRGVVLRDANVMGMMNDSLWLLGFTILGLIVASIRFKKSLD</sequence>
<dbReference type="RefSeq" id="WP_248940141.1">
    <property type="nucleotide sequence ID" value="NZ_JAKIKS010000033.1"/>
</dbReference>
<dbReference type="InterPro" id="IPR051449">
    <property type="entry name" value="ABC-2_transporter_component"/>
</dbReference>
<comment type="similarity">
    <text evidence="2 8">Belongs to the ABC-2 integral membrane protein family.</text>
</comment>
<dbReference type="Gene3D" id="3.40.1710.10">
    <property type="entry name" value="abc type-2 transporter like domain"/>
    <property type="match status" value="1"/>
</dbReference>
<protein>
    <recommendedName>
        <fullName evidence="8">Transport permease protein</fullName>
    </recommendedName>
</protein>
<dbReference type="PANTHER" id="PTHR30294">
    <property type="entry name" value="MEMBRANE COMPONENT OF ABC TRANSPORTER YHHJ-RELATED"/>
    <property type="match status" value="1"/>
</dbReference>
<dbReference type="Pfam" id="PF12698">
    <property type="entry name" value="ABC2_membrane_3"/>
    <property type="match status" value="1"/>
</dbReference>
<feature type="transmembrane region" description="Helical" evidence="8">
    <location>
        <begin position="238"/>
        <end position="262"/>
    </location>
</feature>
<comment type="subcellular location">
    <subcellularLocation>
        <location evidence="8">Cell inner membrane</location>
        <topology evidence="8">Multi-pass membrane protein</topology>
    </subcellularLocation>
    <subcellularLocation>
        <location evidence="1">Cell membrane</location>
        <topology evidence="1">Multi-pass membrane protein</topology>
    </subcellularLocation>
</comment>
<reference evidence="10 11" key="1">
    <citation type="submission" date="2022-01" db="EMBL/GenBank/DDBJ databases">
        <title>Whole genome-based taxonomy of the Shewanellaceae.</title>
        <authorList>
            <person name="Martin-Rodriguez A.J."/>
        </authorList>
    </citation>
    <scope>NUCLEOTIDE SEQUENCE [LARGE SCALE GENOMIC DNA]</scope>
    <source>
        <strain evidence="10 11">DSM 17177</strain>
    </source>
</reference>
<dbReference type="PRINTS" id="PR00164">
    <property type="entry name" value="ABC2TRNSPORT"/>
</dbReference>
<evidence type="ECO:0000313" key="11">
    <source>
        <dbReference type="Proteomes" id="UP001203423"/>
    </source>
</evidence>
<accession>A0ABT0LAY6</accession>
<keyword evidence="11" id="KW-1185">Reference proteome</keyword>
<dbReference type="EMBL" id="JAKIKS010000033">
    <property type="protein sequence ID" value="MCL1124863.1"/>
    <property type="molecule type" value="Genomic_DNA"/>
</dbReference>
<name>A0ABT0LAY6_9GAMM</name>
<keyword evidence="6 8" id="KW-1133">Transmembrane helix</keyword>
<evidence type="ECO:0000256" key="6">
    <source>
        <dbReference type="ARBA" id="ARBA00022989"/>
    </source>
</evidence>
<feature type="transmembrane region" description="Helical" evidence="8">
    <location>
        <begin position="190"/>
        <end position="212"/>
    </location>
</feature>
<gene>
    <name evidence="10" type="ORF">L2764_10350</name>
</gene>
<feature type="transmembrane region" description="Helical" evidence="8">
    <location>
        <begin position="23"/>
        <end position="43"/>
    </location>
</feature>
<feature type="transmembrane region" description="Helical" evidence="8">
    <location>
        <begin position="268"/>
        <end position="290"/>
    </location>
</feature>
<feature type="transmembrane region" description="Helical" evidence="8">
    <location>
        <begin position="302"/>
        <end position="320"/>
    </location>
</feature>
<feature type="domain" description="ABC transmembrane type-2" evidence="9">
    <location>
        <begin position="144"/>
        <end position="381"/>
    </location>
</feature>
<evidence type="ECO:0000313" key="10">
    <source>
        <dbReference type="EMBL" id="MCL1124863.1"/>
    </source>
</evidence>
<evidence type="ECO:0000256" key="3">
    <source>
        <dbReference type="ARBA" id="ARBA00022448"/>
    </source>
</evidence>
<keyword evidence="5 8" id="KW-0812">Transmembrane</keyword>
<organism evidence="10 11">
    <name type="scientific">Shewanella surugensis</name>
    <dbReference type="NCBI Taxonomy" id="212020"/>
    <lineage>
        <taxon>Bacteria</taxon>
        <taxon>Pseudomonadati</taxon>
        <taxon>Pseudomonadota</taxon>
        <taxon>Gammaproteobacteria</taxon>
        <taxon>Alteromonadales</taxon>
        <taxon>Shewanellaceae</taxon>
        <taxon>Shewanella</taxon>
    </lineage>
</organism>
<evidence type="ECO:0000256" key="8">
    <source>
        <dbReference type="RuleBase" id="RU361157"/>
    </source>
</evidence>
<evidence type="ECO:0000256" key="7">
    <source>
        <dbReference type="ARBA" id="ARBA00023136"/>
    </source>
</evidence>
<dbReference type="InterPro" id="IPR047817">
    <property type="entry name" value="ABC2_TM_bact-type"/>
</dbReference>
<evidence type="ECO:0000256" key="1">
    <source>
        <dbReference type="ARBA" id="ARBA00004651"/>
    </source>
</evidence>
<evidence type="ECO:0000256" key="5">
    <source>
        <dbReference type="ARBA" id="ARBA00022692"/>
    </source>
</evidence>
<dbReference type="PROSITE" id="PS51012">
    <property type="entry name" value="ABC_TM2"/>
    <property type="match status" value="1"/>
</dbReference>